<dbReference type="PANTHER" id="PTHR30238">
    <property type="entry name" value="MEMBRANE BOUND PREDICTED REDOX MODULATOR"/>
    <property type="match status" value="1"/>
</dbReference>
<dbReference type="EMBL" id="CAFBSG010000004">
    <property type="protein sequence ID" value="CAB5239648.1"/>
    <property type="molecule type" value="Genomic_DNA"/>
</dbReference>
<comment type="subcellular location">
    <subcellularLocation>
        <location evidence="1">Membrane</location>
        <topology evidence="1">Multi-pass membrane protein</topology>
    </subcellularLocation>
</comment>
<keyword evidence="2 5" id="KW-0812">Transmembrane</keyword>
<proteinExistence type="predicted"/>
<feature type="transmembrane region" description="Helical" evidence="5">
    <location>
        <begin position="239"/>
        <end position="259"/>
    </location>
</feature>
<organism evidence="6">
    <name type="scientific">freshwater metagenome</name>
    <dbReference type="NCBI Taxonomy" id="449393"/>
    <lineage>
        <taxon>unclassified sequences</taxon>
        <taxon>metagenomes</taxon>
        <taxon>ecological metagenomes</taxon>
    </lineage>
</organism>
<dbReference type="GO" id="GO:0016020">
    <property type="term" value="C:membrane"/>
    <property type="evidence" value="ECO:0007669"/>
    <property type="project" value="UniProtKB-SubCell"/>
</dbReference>
<evidence type="ECO:0000256" key="2">
    <source>
        <dbReference type="ARBA" id="ARBA00022692"/>
    </source>
</evidence>
<feature type="transmembrane region" description="Helical" evidence="5">
    <location>
        <begin position="12"/>
        <end position="33"/>
    </location>
</feature>
<evidence type="ECO:0000313" key="6">
    <source>
        <dbReference type="EMBL" id="CAB5239648.1"/>
    </source>
</evidence>
<evidence type="ECO:0000256" key="1">
    <source>
        <dbReference type="ARBA" id="ARBA00004141"/>
    </source>
</evidence>
<keyword evidence="3 5" id="KW-1133">Transmembrane helix</keyword>
<dbReference type="PANTHER" id="PTHR30238:SF0">
    <property type="entry name" value="THYLAKOID MEMBRANE PROTEIN TERC, CHLOROPLASTIC"/>
    <property type="match status" value="1"/>
</dbReference>
<accession>A0A6J7XTB3</accession>
<feature type="transmembrane region" description="Helical" evidence="5">
    <location>
        <begin position="45"/>
        <end position="63"/>
    </location>
</feature>
<evidence type="ECO:0000256" key="4">
    <source>
        <dbReference type="ARBA" id="ARBA00023136"/>
    </source>
</evidence>
<feature type="transmembrane region" description="Helical" evidence="5">
    <location>
        <begin position="211"/>
        <end position="232"/>
    </location>
</feature>
<dbReference type="InterPro" id="IPR005496">
    <property type="entry name" value="Integral_membrane_TerC"/>
</dbReference>
<evidence type="ECO:0000256" key="3">
    <source>
        <dbReference type="ARBA" id="ARBA00022989"/>
    </source>
</evidence>
<feature type="transmembrane region" description="Helical" evidence="5">
    <location>
        <begin position="279"/>
        <end position="301"/>
    </location>
</feature>
<reference evidence="6" key="1">
    <citation type="submission" date="2020-05" db="EMBL/GenBank/DDBJ databases">
        <authorList>
            <person name="Chiriac C."/>
            <person name="Salcher M."/>
            <person name="Ghai R."/>
            <person name="Kavagutti S V."/>
        </authorList>
    </citation>
    <scope>NUCLEOTIDE SEQUENCE</scope>
</reference>
<dbReference type="AlphaFoldDB" id="A0A6J7XTB3"/>
<sequence>MADCSPMESTQIWLVTLGILSAVIAVDLLLAIVRRNSVTTVGESAAWTGIYVSAAIIFGLLLPRWVDSPTARPEFFAGWLTEYALSVDNIFVFVVILARLKIEKEKQQLVLLLGIMIALVLRGGFIAAGSAIISRFQGAFFIFGAFLIFTAYQLFSENPHNNEEKKESKIEKRLREKGTSTFTVALLTLGVTDLVFALDSIPAIFGITKDPYIVATANIFALMGLRQLYFLLQGLVARLVYLSKGLSFILAFIGTKMIFEAFHAVGVDEIAGVHIPEVPLALSLGVIITSLTITTVASLTATRDDGSEIV</sequence>
<feature type="transmembrane region" description="Helical" evidence="5">
    <location>
        <begin position="109"/>
        <end position="133"/>
    </location>
</feature>
<feature type="transmembrane region" description="Helical" evidence="5">
    <location>
        <begin position="75"/>
        <end position="97"/>
    </location>
</feature>
<keyword evidence="4 5" id="KW-0472">Membrane</keyword>
<gene>
    <name evidence="6" type="ORF">UFOPK3554_00399</name>
</gene>
<feature type="transmembrane region" description="Helical" evidence="5">
    <location>
        <begin position="139"/>
        <end position="155"/>
    </location>
</feature>
<name>A0A6J7XTB3_9ZZZZ</name>
<evidence type="ECO:0000256" key="5">
    <source>
        <dbReference type="SAM" id="Phobius"/>
    </source>
</evidence>
<feature type="transmembrane region" description="Helical" evidence="5">
    <location>
        <begin position="182"/>
        <end position="205"/>
    </location>
</feature>
<dbReference type="Pfam" id="PF03741">
    <property type="entry name" value="TerC"/>
    <property type="match status" value="1"/>
</dbReference>
<protein>
    <submittedName>
        <fullName evidence="6">Unannotated protein</fullName>
    </submittedName>
</protein>